<dbReference type="AlphaFoldDB" id="A0A812A2F8"/>
<sequence>MIIIDGNWGNFNSLRRRIWRYLVSAPLVLITERRSPSQWHYDRDLELKLPMRYKERPQADIGILEDLGFSVDVMDVPIPVFPRTRSLIGVLKYGCWGGRGSFLIKGIKQER</sequence>
<proteinExistence type="predicted"/>
<dbReference type="Proteomes" id="UP000614580">
    <property type="component" value="Unassembled WGS sequence"/>
</dbReference>
<reference evidence="1" key="1">
    <citation type="submission" date="2020-12" db="EMBL/GenBank/DDBJ databases">
        <authorList>
            <person name="Hahn C.J."/>
            <person name="Laso-Perez R."/>
            <person name="Vulcano F."/>
            <person name="Vaziourakis K.-M."/>
            <person name="Stokke R."/>
            <person name="Steen I.H."/>
            <person name="Teske A."/>
            <person name="Boetius A."/>
            <person name="Liebeke M."/>
            <person name="Amann R."/>
            <person name="Knittel K."/>
        </authorList>
    </citation>
    <scope>NUCLEOTIDE SEQUENCE</scope>
    <source>
        <strain evidence="1">Gfbio:c6db26ca-90af-429b-aeed-0e3e8aed0b5e:GoM-Arc1_AMV-AAA_792_C10</strain>
    </source>
</reference>
<protein>
    <submittedName>
        <fullName evidence="1">Uncharacterized protein</fullName>
    </submittedName>
</protein>
<evidence type="ECO:0000313" key="1">
    <source>
        <dbReference type="EMBL" id="CAD7767200.1"/>
    </source>
</evidence>
<organism evidence="1 2">
    <name type="scientific">Candidatus Argoarchaeum ethanivorans</name>
    <dbReference type="NCBI Taxonomy" id="2608793"/>
    <lineage>
        <taxon>Archaea</taxon>
        <taxon>Methanobacteriati</taxon>
        <taxon>Methanobacteriota</taxon>
        <taxon>Stenosarchaea group</taxon>
        <taxon>Methanomicrobia</taxon>
        <taxon>Methanosarcinales</taxon>
        <taxon>Methanosarcinales incertae sedis</taxon>
        <taxon>GOM Arc I cluster</taxon>
        <taxon>Candidatus Argoarchaeum</taxon>
    </lineage>
</organism>
<evidence type="ECO:0000313" key="2">
    <source>
        <dbReference type="Proteomes" id="UP000614580"/>
    </source>
</evidence>
<accession>A0A812A2F8</accession>
<gene>
    <name evidence="1" type="ORF">DNFNHJIP_00607</name>
</gene>
<comment type="caution">
    <text evidence="1">The sequence shown here is derived from an EMBL/GenBank/DDBJ whole genome shotgun (WGS) entry which is preliminary data.</text>
</comment>
<dbReference type="EMBL" id="CAJHZY010000082">
    <property type="protein sequence ID" value="CAD7767200.1"/>
    <property type="molecule type" value="Genomic_DNA"/>
</dbReference>
<name>A0A812A2F8_9EURY</name>